<evidence type="ECO:0000259" key="1">
    <source>
        <dbReference type="PROSITE" id="PS51707"/>
    </source>
</evidence>
<name>A0A1E3RZ77_9MYCO</name>
<protein>
    <submittedName>
        <fullName evidence="3">CHAD domain-containing protein</fullName>
    </submittedName>
</protein>
<dbReference type="PANTHER" id="PTHR39339">
    <property type="entry name" value="SLR1444 PROTEIN"/>
    <property type="match status" value="1"/>
</dbReference>
<dbReference type="InterPro" id="IPR038186">
    <property type="entry name" value="CHAD_dom_sf"/>
</dbReference>
<dbReference type="PROSITE" id="PS51707">
    <property type="entry name" value="CYTH"/>
    <property type="match status" value="1"/>
</dbReference>
<evidence type="ECO:0000313" key="4">
    <source>
        <dbReference type="Proteomes" id="UP000094243"/>
    </source>
</evidence>
<dbReference type="Pfam" id="PF05235">
    <property type="entry name" value="CHAD"/>
    <property type="match status" value="1"/>
</dbReference>
<dbReference type="Proteomes" id="UP000094243">
    <property type="component" value="Unassembled WGS sequence"/>
</dbReference>
<dbReference type="InterPro" id="IPR033469">
    <property type="entry name" value="CYTH-like_dom_sf"/>
</dbReference>
<dbReference type="CDD" id="cd07374">
    <property type="entry name" value="CYTH-like_Pase"/>
    <property type="match status" value="1"/>
</dbReference>
<dbReference type="Gene3D" id="1.40.20.10">
    <property type="entry name" value="CHAD domain"/>
    <property type="match status" value="1"/>
</dbReference>
<dbReference type="AlphaFoldDB" id="A0A1E3RZ77"/>
<keyword evidence="4" id="KW-1185">Reference proteome</keyword>
<sequence length="500" mass="54903">MAGVAANTNRYTEVERKFDVLESTVSPSFDGLALVARIERTPSHTLDAVYYDTPGRDLAGRRITLRRRTGGSDEGWHLKLPAGQGARTEVRMPLGTAADEVPDELRDVVLAIVRDRPLVPVARITTNRAVDYLYDVDGAVIAEFCDDAVNAWAQGDDGEQRWREWEIELAEGIGDDGADLLDRLGNRLLDAGAEPAEHGSKLARVLAGAPQTADESKAKARARDPLHRAVAEQVEQLLVWDRAVREDAHDSVHQMRVATRKIRSLLQSAKDAFGVSDGSPNAWILDELRALAAVLGGARDAEVLAERYEHALDGLPAELVRGPVRERLVEGARRQYAAGLRRALLAMRSPRYFRLLDGLDSLLAAGPPAHRDTDAVTVDAAYKRVRKAAKVAAKAAAADRNEALHRIRKGAKRLRYTAAATGADKVSDRAKTVQTLLGDHQDSVVSRNHLSRQAAAAHAAGEDTFTYGLLYQLEDDLARRSHEQLDEALKKLRKAVRRKR</sequence>
<proteinExistence type="predicted"/>
<reference evidence="4" key="1">
    <citation type="submission" date="2016-09" db="EMBL/GenBank/DDBJ databases">
        <authorList>
            <person name="Greninger A.L."/>
            <person name="Jerome K.R."/>
            <person name="Mcnair B."/>
            <person name="Wallis C."/>
            <person name="Fang F."/>
        </authorList>
    </citation>
    <scope>NUCLEOTIDE SEQUENCE [LARGE SCALE GENOMIC DNA]</scope>
    <source>
        <strain evidence="4">M7</strain>
    </source>
</reference>
<evidence type="ECO:0000259" key="2">
    <source>
        <dbReference type="PROSITE" id="PS51708"/>
    </source>
</evidence>
<feature type="domain" description="CHAD" evidence="2">
    <location>
        <begin position="219"/>
        <end position="494"/>
    </location>
</feature>
<comment type="caution">
    <text evidence="3">The sequence shown here is derived from an EMBL/GenBank/DDBJ whole genome shotgun (WGS) entry which is preliminary data.</text>
</comment>
<gene>
    <name evidence="3" type="ORF">BHQ17_06095</name>
</gene>
<dbReference type="Pfam" id="PF01928">
    <property type="entry name" value="CYTH"/>
    <property type="match status" value="1"/>
</dbReference>
<dbReference type="Gene3D" id="2.40.320.10">
    <property type="entry name" value="Hypothetical Protein Pfu-838710-001"/>
    <property type="match status" value="1"/>
</dbReference>
<evidence type="ECO:0000313" key="3">
    <source>
        <dbReference type="EMBL" id="ODQ95225.1"/>
    </source>
</evidence>
<dbReference type="SMART" id="SM00880">
    <property type="entry name" value="CHAD"/>
    <property type="match status" value="1"/>
</dbReference>
<dbReference type="InterPro" id="IPR023577">
    <property type="entry name" value="CYTH_domain"/>
</dbReference>
<accession>A0A1E3RZ77</accession>
<dbReference type="SMART" id="SM01118">
    <property type="entry name" value="CYTH"/>
    <property type="match status" value="1"/>
</dbReference>
<organism evidence="3 4">
    <name type="scientific">Mycolicibacterium holsaticum</name>
    <dbReference type="NCBI Taxonomy" id="152142"/>
    <lineage>
        <taxon>Bacteria</taxon>
        <taxon>Bacillati</taxon>
        <taxon>Actinomycetota</taxon>
        <taxon>Actinomycetes</taxon>
        <taxon>Mycobacteriales</taxon>
        <taxon>Mycobacteriaceae</taxon>
        <taxon>Mycolicibacterium</taxon>
    </lineage>
</organism>
<dbReference type="InterPro" id="IPR007899">
    <property type="entry name" value="CHAD_dom"/>
</dbReference>
<dbReference type="PANTHER" id="PTHR39339:SF1">
    <property type="entry name" value="CHAD DOMAIN-CONTAINING PROTEIN"/>
    <property type="match status" value="1"/>
</dbReference>
<dbReference type="RefSeq" id="WP_069404349.1">
    <property type="nucleotide sequence ID" value="NZ_MIGZ01000023.1"/>
</dbReference>
<feature type="domain" description="CYTH" evidence="1">
    <location>
        <begin position="11"/>
        <end position="212"/>
    </location>
</feature>
<dbReference type="SUPFAM" id="SSF55154">
    <property type="entry name" value="CYTH-like phosphatases"/>
    <property type="match status" value="1"/>
</dbReference>
<dbReference type="EMBL" id="MIGZ01000023">
    <property type="protein sequence ID" value="ODQ95225.1"/>
    <property type="molecule type" value="Genomic_DNA"/>
</dbReference>
<dbReference type="PROSITE" id="PS51708">
    <property type="entry name" value="CHAD"/>
    <property type="match status" value="1"/>
</dbReference>